<evidence type="ECO:0000313" key="10">
    <source>
        <dbReference type="Proteomes" id="UP000296862"/>
    </source>
</evidence>
<keyword evidence="5 8" id="KW-0812">Transmembrane</keyword>
<evidence type="ECO:0000256" key="6">
    <source>
        <dbReference type="ARBA" id="ARBA00022989"/>
    </source>
</evidence>
<evidence type="ECO:0000313" key="9">
    <source>
        <dbReference type="EMBL" id="QBZ98937.1"/>
    </source>
</evidence>
<feature type="transmembrane region" description="Helical" evidence="8">
    <location>
        <begin position="69"/>
        <end position="89"/>
    </location>
</feature>
<keyword evidence="7 8" id="KW-0472">Membrane</keyword>
<feature type="transmembrane region" description="Helical" evidence="8">
    <location>
        <begin position="191"/>
        <end position="208"/>
    </location>
</feature>
<dbReference type="InterPro" id="IPR002781">
    <property type="entry name" value="TM_pro_TauE-like"/>
</dbReference>
<dbReference type="KEGG" id="fsn:GS03_02449"/>
<dbReference type="RefSeq" id="WP_246034086.1">
    <property type="nucleotide sequence ID" value="NZ_CP038810.1"/>
</dbReference>
<feature type="transmembrane region" description="Helical" evidence="8">
    <location>
        <begin position="220"/>
        <end position="240"/>
    </location>
</feature>
<keyword evidence="4 8" id="KW-1003">Cell membrane</keyword>
<dbReference type="Proteomes" id="UP000296862">
    <property type="component" value="Chromosome"/>
</dbReference>
<evidence type="ECO:0000256" key="3">
    <source>
        <dbReference type="ARBA" id="ARBA00022448"/>
    </source>
</evidence>
<comment type="subcellular location">
    <subcellularLocation>
        <location evidence="1 8">Cell membrane</location>
        <topology evidence="1 8">Multi-pass membrane protein</topology>
    </subcellularLocation>
</comment>
<dbReference type="InterPro" id="IPR052017">
    <property type="entry name" value="TSUP"/>
</dbReference>
<protein>
    <recommendedName>
        <fullName evidence="8">Probable membrane transporter protein</fullName>
    </recommendedName>
</protein>
<comment type="similarity">
    <text evidence="2 8">Belongs to the 4-toluene sulfonate uptake permease (TSUP) (TC 2.A.102) family.</text>
</comment>
<keyword evidence="10" id="KW-1185">Reference proteome</keyword>
<keyword evidence="6 8" id="KW-1133">Transmembrane helix</keyword>
<evidence type="ECO:0000256" key="2">
    <source>
        <dbReference type="ARBA" id="ARBA00009142"/>
    </source>
</evidence>
<dbReference type="PANTHER" id="PTHR30269">
    <property type="entry name" value="TRANSMEMBRANE PROTEIN YFCA"/>
    <property type="match status" value="1"/>
</dbReference>
<evidence type="ECO:0000256" key="5">
    <source>
        <dbReference type="ARBA" id="ARBA00022692"/>
    </source>
</evidence>
<proteinExistence type="inferred from homology"/>
<evidence type="ECO:0000256" key="1">
    <source>
        <dbReference type="ARBA" id="ARBA00004651"/>
    </source>
</evidence>
<reference evidence="9 10" key="1">
    <citation type="submission" date="2019-04" db="EMBL/GenBank/DDBJ databases">
        <title>Flavobacterium sp. GS03.</title>
        <authorList>
            <person name="Kim H."/>
        </authorList>
    </citation>
    <scope>NUCLEOTIDE SEQUENCE [LARGE SCALE GENOMIC DNA]</scope>
    <source>
        <strain evidence="9 10">GS03</strain>
    </source>
</reference>
<feature type="transmembrane region" description="Helical" evidence="8">
    <location>
        <begin position="126"/>
        <end position="146"/>
    </location>
</feature>
<dbReference type="PANTHER" id="PTHR30269:SF38">
    <property type="entry name" value="SULFITE EXPORTER TAUE_SAFE"/>
    <property type="match status" value="1"/>
</dbReference>
<name>A0A4P7PVB0_9FLAO</name>
<dbReference type="Pfam" id="PF01925">
    <property type="entry name" value="TauE"/>
    <property type="match status" value="1"/>
</dbReference>
<organism evidence="9 10">
    <name type="scientific">Flavobacterium sangjuense</name>
    <dbReference type="NCBI Taxonomy" id="2518177"/>
    <lineage>
        <taxon>Bacteria</taxon>
        <taxon>Pseudomonadati</taxon>
        <taxon>Bacteroidota</taxon>
        <taxon>Flavobacteriia</taxon>
        <taxon>Flavobacteriales</taxon>
        <taxon>Flavobacteriaceae</taxon>
        <taxon>Flavobacterium</taxon>
    </lineage>
</organism>
<evidence type="ECO:0000256" key="4">
    <source>
        <dbReference type="ARBA" id="ARBA00022475"/>
    </source>
</evidence>
<dbReference type="AlphaFoldDB" id="A0A4P7PVB0"/>
<gene>
    <name evidence="9" type="ORF">GS03_02449</name>
</gene>
<feature type="transmembrane region" description="Helical" evidence="8">
    <location>
        <begin position="95"/>
        <end position="114"/>
    </location>
</feature>
<evidence type="ECO:0000256" key="8">
    <source>
        <dbReference type="RuleBase" id="RU363041"/>
    </source>
</evidence>
<dbReference type="GO" id="GO:0005886">
    <property type="term" value="C:plasma membrane"/>
    <property type="evidence" value="ECO:0007669"/>
    <property type="project" value="UniProtKB-SubCell"/>
</dbReference>
<keyword evidence="3" id="KW-0813">Transport</keyword>
<accession>A0A4P7PVB0</accession>
<evidence type="ECO:0000256" key="7">
    <source>
        <dbReference type="ARBA" id="ARBA00023136"/>
    </source>
</evidence>
<dbReference type="EMBL" id="CP038810">
    <property type="protein sequence ID" value="QBZ98937.1"/>
    <property type="molecule type" value="Genomic_DNA"/>
</dbReference>
<sequence length="243" mass="26512">MDYLVYFILLALLAEILGTVGGFGSSLFFIPIASYFLDFHSVLGVTALFHVSSNLTKISFFRKGFDKKLIVSLGIPAVLFVIIGAYLSQFITTKWLEISLAFFLIALSVTFLIFKNIVIKPTTFNSISGGIASGFIAGLIGTGGAIRGMTLAAFNLRMEVFIATSAIIDLGIDSSRTVVYGLNGYIHKDDLYLIPILFVVSIVGTYIGKKILEKVSEEQFKKIVLVLILVTGIITAIRVFQTI</sequence>